<feature type="region of interest" description="Disordered" evidence="1">
    <location>
        <begin position="318"/>
        <end position="375"/>
    </location>
</feature>
<feature type="region of interest" description="Disordered" evidence="1">
    <location>
        <begin position="1032"/>
        <end position="1064"/>
    </location>
</feature>
<feature type="compositionally biased region" description="Low complexity" evidence="1">
    <location>
        <begin position="1312"/>
        <end position="1325"/>
    </location>
</feature>
<feature type="compositionally biased region" description="Low complexity" evidence="1">
    <location>
        <begin position="1181"/>
        <end position="1218"/>
    </location>
</feature>
<feature type="compositionally biased region" description="Low complexity" evidence="1">
    <location>
        <begin position="577"/>
        <end position="594"/>
    </location>
</feature>
<feature type="compositionally biased region" description="Polar residues" evidence="1">
    <location>
        <begin position="398"/>
        <end position="428"/>
    </location>
</feature>
<dbReference type="SMART" id="SM00165">
    <property type="entry name" value="UBA"/>
    <property type="match status" value="1"/>
</dbReference>
<dbReference type="Proteomes" id="UP000774617">
    <property type="component" value="Unassembled WGS sequence"/>
</dbReference>
<feature type="compositionally biased region" description="Polar residues" evidence="1">
    <location>
        <begin position="327"/>
        <end position="338"/>
    </location>
</feature>
<name>A0ABQ8GDM6_9PEZI</name>
<evidence type="ECO:0000313" key="3">
    <source>
        <dbReference type="EMBL" id="KAH7052408.1"/>
    </source>
</evidence>
<feature type="compositionally biased region" description="Low complexity" evidence="1">
    <location>
        <begin position="602"/>
        <end position="612"/>
    </location>
</feature>
<dbReference type="SUPFAM" id="SSF46934">
    <property type="entry name" value="UBA-like"/>
    <property type="match status" value="1"/>
</dbReference>
<feature type="compositionally biased region" description="Low complexity" evidence="1">
    <location>
        <begin position="24"/>
        <end position="37"/>
    </location>
</feature>
<feature type="region of interest" description="Disordered" evidence="1">
    <location>
        <begin position="156"/>
        <end position="177"/>
    </location>
</feature>
<feature type="compositionally biased region" description="Polar residues" evidence="1">
    <location>
        <begin position="69"/>
        <end position="81"/>
    </location>
</feature>
<feature type="compositionally biased region" description="Pro residues" evidence="1">
    <location>
        <begin position="1052"/>
        <end position="1061"/>
    </location>
</feature>
<accession>A0ABQ8GDM6</accession>
<keyword evidence="4" id="KW-1185">Reference proteome</keyword>
<comment type="caution">
    <text evidence="3">The sequence shown here is derived from an EMBL/GenBank/DDBJ whole genome shotgun (WGS) entry which is preliminary data.</text>
</comment>
<feature type="region of interest" description="Disordered" evidence="1">
    <location>
        <begin position="454"/>
        <end position="640"/>
    </location>
</feature>
<dbReference type="InterPro" id="IPR009060">
    <property type="entry name" value="UBA-like_sf"/>
</dbReference>
<dbReference type="PROSITE" id="PS50030">
    <property type="entry name" value="UBA"/>
    <property type="match status" value="1"/>
</dbReference>
<organism evidence="3 4">
    <name type="scientific">Macrophomina phaseolina</name>
    <dbReference type="NCBI Taxonomy" id="35725"/>
    <lineage>
        <taxon>Eukaryota</taxon>
        <taxon>Fungi</taxon>
        <taxon>Dikarya</taxon>
        <taxon>Ascomycota</taxon>
        <taxon>Pezizomycotina</taxon>
        <taxon>Dothideomycetes</taxon>
        <taxon>Dothideomycetes incertae sedis</taxon>
        <taxon>Botryosphaeriales</taxon>
        <taxon>Botryosphaeriaceae</taxon>
        <taxon>Macrophomina</taxon>
    </lineage>
</organism>
<reference evidence="3 4" key="1">
    <citation type="journal article" date="2021" name="Nat. Commun.">
        <title>Genetic determinants of endophytism in the Arabidopsis root mycobiome.</title>
        <authorList>
            <person name="Mesny F."/>
            <person name="Miyauchi S."/>
            <person name="Thiergart T."/>
            <person name="Pickel B."/>
            <person name="Atanasova L."/>
            <person name="Karlsson M."/>
            <person name="Huettel B."/>
            <person name="Barry K.W."/>
            <person name="Haridas S."/>
            <person name="Chen C."/>
            <person name="Bauer D."/>
            <person name="Andreopoulos W."/>
            <person name="Pangilinan J."/>
            <person name="LaButti K."/>
            <person name="Riley R."/>
            <person name="Lipzen A."/>
            <person name="Clum A."/>
            <person name="Drula E."/>
            <person name="Henrissat B."/>
            <person name="Kohler A."/>
            <person name="Grigoriev I.V."/>
            <person name="Martin F.M."/>
            <person name="Hacquard S."/>
        </authorList>
    </citation>
    <scope>NUCLEOTIDE SEQUENCE [LARGE SCALE GENOMIC DNA]</scope>
    <source>
        <strain evidence="3 4">MPI-SDFR-AT-0080</strain>
    </source>
</reference>
<feature type="region of interest" description="Disordered" evidence="1">
    <location>
        <begin position="1168"/>
        <end position="1335"/>
    </location>
</feature>
<dbReference type="Gene3D" id="1.10.8.10">
    <property type="entry name" value="DNA helicase RuvA subunit, C-terminal domain"/>
    <property type="match status" value="1"/>
</dbReference>
<gene>
    <name evidence="3" type="ORF">B0J12DRAFT_785261</name>
</gene>
<feature type="compositionally biased region" description="Pro residues" evidence="1">
    <location>
        <begin position="1236"/>
        <end position="1251"/>
    </location>
</feature>
<evidence type="ECO:0000259" key="2">
    <source>
        <dbReference type="PROSITE" id="PS50030"/>
    </source>
</evidence>
<sequence length="1404" mass="152896">MPPATAETRNPLSPHPSKRFRVGRSNSRSRFPSRSLSGIRRRPDSVFSRRGIDTPVQTVAPFTLRLPPTLSQTAPASSARNPSKRWKMGRSQQQSPKGCVLRAVPQAAAPAGSPVHHRAASDPLNHAHVDATMATSPNDEILSNIGQFPAPFTAPPFPLVSPVSPQKRQKKGRKSEGDAACIGFWKDGRAHWEVEVASPPPVPPPHHTLIAELDSRPIRLETPVREMPPAQKDKRPRIQVIIPTHLQNRPPHARPPFVSQAVQHSSAGEIISSRDVSPPLATRAIPVRNSAASPLAHRIITHRQHTVPIYLDQVSKMPASAPMSKHPSISSCSNASGSENEDAKSSSYSHSNRTSWTSVDDNLEPCLRPNPNLLRDDGRTASKAFSIISPAAAGIFDDTSTPVVTTSQPATPVSPTSLRQLNESSTTAPDKDKPLPPEPAIPTIQQTVAKLRNHASNPSLSATSSVVGRKNSRRNPRISLPARPLAADNGSVPHSDPPSPTLSEAETALEEHLSNITEQTPFEWGNTLPARGLGSQRLSSYSSARAPTPPRKSSRRKRVASMPVASSSNHIAAQQVRPLSIRTSSVSSRSYGMSMPGPRQRLSLTTDVSLSDLDQHSQSKANRRSQKKHHPRRMPSQRVIDPDAAERVIFSILETLHSLDDLFSLARVNRGFYRVFKRHELQLMRAVLRNQSPPAWEHREVSPPYPEGAEQPHPDSALPPPEYSPSSFYSHHMRDTHVIAALKSLVLTRCQSFLRPETVMALANSDAARAARVDNAFWRIWTFCKIFGSRKGREDDIVGQMDWLRGGPLVHQTGIRSTIMTTDSFDASNALLNAPDHFAKGNGKNGLSAEELYDVTEIWTCMGVLISGLEGRTEQAREFGVYEVTDVRGGDIDGEETMLQEWIYYLSTLGLSAVLDLATASVSTDPSAFIIALEKGWMNWTPPEHGGSRGTFLKEAVARVYEEKIAAMAATTPQADRLAMKQVMRQRIAAHKAEISSRRRTGDCQLVRMSMERPMSEWEGVLNRLGASDENLIAPQPHRHPSNSSVMAGAPTPCPPAPPPASRRQSELIAIPRIPELPCTASAHQMQERNFTGASPQQNPFLQTLAQAKQLDYGSPTEPHPALRSFLDSDSSSRRSSESSISSPSGPAPTNNGRLFSEEAVHPAFRNSVKTSATTSRKQHSSNSSVSSISVSGSANGSSFVSAATTTTTPPSTAHATPNLSLHHHCSSPNPSSVPLSPPPVSPPGYAPPSYPHHYLAASQQQQHHWSPHHRYSHSHPPAHPTYPYSTHPAAAAMAAHPHRQTFPPPPPNPPSTTTTTTGNDPSSPASFLPAHRRRVSSQHPLQQEMLRAASAASPAAATNTAEKAIFRIVEMGFTAEEAKEALRRTDPGDGLRVDRAVEWLLQR</sequence>
<feature type="compositionally biased region" description="Polar residues" evidence="1">
    <location>
        <begin position="454"/>
        <end position="466"/>
    </location>
</feature>
<feature type="region of interest" description="Disordered" evidence="1">
    <location>
        <begin position="1"/>
        <end position="95"/>
    </location>
</feature>
<dbReference type="InterPro" id="IPR015940">
    <property type="entry name" value="UBA"/>
</dbReference>
<feature type="region of interest" description="Disordered" evidence="1">
    <location>
        <begin position="695"/>
        <end position="724"/>
    </location>
</feature>
<feature type="region of interest" description="Disordered" evidence="1">
    <location>
        <begin position="397"/>
        <end position="440"/>
    </location>
</feature>
<protein>
    <recommendedName>
        <fullName evidence="2">UBA domain-containing protein</fullName>
    </recommendedName>
</protein>
<evidence type="ECO:0000256" key="1">
    <source>
        <dbReference type="SAM" id="MobiDB-lite"/>
    </source>
</evidence>
<dbReference type="Pfam" id="PF00627">
    <property type="entry name" value="UBA"/>
    <property type="match status" value="1"/>
</dbReference>
<proteinExistence type="predicted"/>
<dbReference type="EMBL" id="JAGTJR010000011">
    <property type="protein sequence ID" value="KAH7052408.1"/>
    <property type="molecule type" value="Genomic_DNA"/>
</dbReference>
<feature type="domain" description="UBA" evidence="2">
    <location>
        <begin position="1360"/>
        <end position="1404"/>
    </location>
</feature>
<feature type="region of interest" description="Disordered" evidence="1">
    <location>
        <begin position="1112"/>
        <end position="1154"/>
    </location>
</feature>
<feature type="compositionally biased region" description="Basic residues" evidence="1">
    <location>
        <begin position="621"/>
        <end position="635"/>
    </location>
</feature>
<evidence type="ECO:0000313" key="4">
    <source>
        <dbReference type="Proteomes" id="UP000774617"/>
    </source>
</evidence>
<feature type="compositionally biased region" description="Polar residues" evidence="1">
    <location>
        <begin position="345"/>
        <end position="360"/>
    </location>
</feature>